<name>A0ABR0SUZ7_9HYPO</name>
<dbReference type="Gene3D" id="1.10.287.110">
    <property type="entry name" value="DnaJ domain"/>
    <property type="match status" value="1"/>
</dbReference>
<organism evidence="3 4">
    <name type="scientific">Cladobotryum mycophilum</name>
    <dbReference type="NCBI Taxonomy" id="491253"/>
    <lineage>
        <taxon>Eukaryota</taxon>
        <taxon>Fungi</taxon>
        <taxon>Dikarya</taxon>
        <taxon>Ascomycota</taxon>
        <taxon>Pezizomycotina</taxon>
        <taxon>Sordariomycetes</taxon>
        <taxon>Hypocreomycetidae</taxon>
        <taxon>Hypocreales</taxon>
        <taxon>Hypocreaceae</taxon>
        <taxon>Cladobotryum</taxon>
    </lineage>
</organism>
<dbReference type="InterPro" id="IPR001623">
    <property type="entry name" value="DnaJ_domain"/>
</dbReference>
<dbReference type="CDD" id="cd06257">
    <property type="entry name" value="DnaJ"/>
    <property type="match status" value="1"/>
</dbReference>
<proteinExistence type="predicted"/>
<keyword evidence="4" id="KW-1185">Reference proteome</keyword>
<gene>
    <name evidence="3" type="ORF">PT974_04374</name>
</gene>
<protein>
    <submittedName>
        <fullName evidence="3">Chaperone protein DnaJ</fullName>
    </submittedName>
</protein>
<feature type="compositionally biased region" description="Polar residues" evidence="1">
    <location>
        <begin position="112"/>
        <end position="131"/>
    </location>
</feature>
<reference evidence="3 4" key="1">
    <citation type="submission" date="2024-01" db="EMBL/GenBank/DDBJ databases">
        <title>Complete genome of Cladobotryum mycophilum ATHUM6906.</title>
        <authorList>
            <person name="Christinaki A.C."/>
            <person name="Myridakis A.I."/>
            <person name="Kouvelis V.N."/>
        </authorList>
    </citation>
    <scope>NUCLEOTIDE SEQUENCE [LARGE SCALE GENOMIC DNA]</scope>
    <source>
        <strain evidence="3 4">ATHUM6906</strain>
    </source>
</reference>
<evidence type="ECO:0000313" key="4">
    <source>
        <dbReference type="Proteomes" id="UP001338125"/>
    </source>
</evidence>
<feature type="compositionally biased region" description="Polar residues" evidence="1">
    <location>
        <begin position="448"/>
        <end position="472"/>
    </location>
</feature>
<dbReference type="PANTHER" id="PTHR44144:SF1">
    <property type="entry name" value="DNAJ HOMOLOG SUBFAMILY C MEMBER 9"/>
    <property type="match status" value="1"/>
</dbReference>
<feature type="domain" description="J" evidence="2">
    <location>
        <begin position="8"/>
        <end position="76"/>
    </location>
</feature>
<dbReference type="InterPro" id="IPR036869">
    <property type="entry name" value="J_dom_sf"/>
</dbReference>
<dbReference type="InterPro" id="IPR052594">
    <property type="entry name" value="J_domain-containing_protein"/>
</dbReference>
<dbReference type="InterPro" id="IPR018253">
    <property type="entry name" value="DnaJ_domain_CS"/>
</dbReference>
<feature type="compositionally biased region" description="Polar residues" evidence="1">
    <location>
        <begin position="422"/>
        <end position="440"/>
    </location>
</feature>
<dbReference type="PRINTS" id="PR00625">
    <property type="entry name" value="JDOMAIN"/>
</dbReference>
<evidence type="ECO:0000256" key="1">
    <source>
        <dbReference type="SAM" id="MobiDB-lite"/>
    </source>
</evidence>
<evidence type="ECO:0000313" key="3">
    <source>
        <dbReference type="EMBL" id="KAK5995954.1"/>
    </source>
</evidence>
<dbReference type="PROSITE" id="PS00636">
    <property type="entry name" value="DNAJ_1"/>
    <property type="match status" value="1"/>
</dbReference>
<feature type="region of interest" description="Disordered" evidence="1">
    <location>
        <begin position="334"/>
        <end position="564"/>
    </location>
</feature>
<dbReference type="SMART" id="SM00271">
    <property type="entry name" value="DnaJ"/>
    <property type="match status" value="1"/>
</dbReference>
<dbReference type="Pfam" id="PF00226">
    <property type="entry name" value="DnaJ"/>
    <property type="match status" value="1"/>
</dbReference>
<feature type="compositionally biased region" description="Basic and acidic residues" evidence="1">
    <location>
        <begin position="400"/>
        <end position="415"/>
    </location>
</feature>
<feature type="compositionally biased region" description="Basic and acidic residues" evidence="1">
    <location>
        <begin position="262"/>
        <end position="287"/>
    </location>
</feature>
<dbReference type="PROSITE" id="PS50076">
    <property type="entry name" value="DNAJ_2"/>
    <property type="match status" value="1"/>
</dbReference>
<dbReference type="SUPFAM" id="SSF46565">
    <property type="entry name" value="Chaperone J-domain"/>
    <property type="match status" value="1"/>
</dbReference>
<dbReference type="Proteomes" id="UP001338125">
    <property type="component" value="Unassembled WGS sequence"/>
</dbReference>
<feature type="compositionally biased region" description="Basic and acidic residues" evidence="1">
    <location>
        <begin position="336"/>
        <end position="349"/>
    </location>
</feature>
<dbReference type="PANTHER" id="PTHR44144">
    <property type="entry name" value="DNAJ HOMOLOG SUBFAMILY C MEMBER 9"/>
    <property type="match status" value="1"/>
</dbReference>
<evidence type="ECO:0000259" key="2">
    <source>
        <dbReference type="PROSITE" id="PS50076"/>
    </source>
</evidence>
<accession>A0ABR0SUZ7</accession>
<feature type="region of interest" description="Disordered" evidence="1">
    <location>
        <begin position="84"/>
        <end position="295"/>
    </location>
</feature>
<sequence>MTSTSPPDPYKILGVSKDAQITEIRSAHRKLVLKCHPDKVQDPALKAQKQDEFQKVQQAYELLSDEKERQKYDDLAKLADLRKQAAKTNISTPRPTKYAAEFEVRTPETRPASYQSSSGVPPMSKNHSFSKSWDEDIGHGPRIFEPASRSRHQTKYTDSRPKRESDRERERDKEREKERDREKERERERDRERDRRSKKTDKSDKEDSARRAEKDARRAEKKAREARERVRDKEIKRESDEKKKHTTKPYIEEYSDESPTPKPEKKKSSSSKKFEEKQDRSAHREEAPLAARSYSDYTATPAYAEAPRIPPPAPEASWAAATDLKATFASQYIEASRVKEGLKAKDGLKRTPTYIREQPPAAPTPPPVANQNSPFAPPDDQDDARRSSARPRRGSTESSRMQRDKAYRKSSREPLDEPVLSASPTSRAQFQRASTTTGVMSGSPPHISRTNSMPQEQPYTRSMPIRSQTYSGYSEAPDSRGRNRSRLQPQIDEESDSDDYKNRKHRSSRRTRSPDQIYQEPRYYEARQGSSYSRRLDPENEQYYYTTGSRGAESRPSMPVREGSYSMSAGAAQFNNVKTSRSYGYDDAQYTHHAKPREEYAAHA</sequence>
<feature type="compositionally biased region" description="Basic and acidic residues" evidence="1">
    <location>
        <begin position="155"/>
        <end position="243"/>
    </location>
</feature>
<feature type="compositionally biased region" description="Basic residues" evidence="1">
    <location>
        <begin position="502"/>
        <end position="511"/>
    </location>
</feature>
<dbReference type="EMBL" id="JAVFKD010000004">
    <property type="protein sequence ID" value="KAK5995954.1"/>
    <property type="molecule type" value="Genomic_DNA"/>
</dbReference>
<comment type="caution">
    <text evidence="3">The sequence shown here is derived from an EMBL/GenBank/DDBJ whole genome shotgun (WGS) entry which is preliminary data.</text>
</comment>